<dbReference type="InterPro" id="IPR039619">
    <property type="entry name" value="MAKR2/5"/>
</dbReference>
<accession>A0A8K0GKT3</accession>
<dbReference type="EMBL" id="VOIH02000011">
    <property type="protein sequence ID" value="KAF3432912.1"/>
    <property type="molecule type" value="Genomic_DNA"/>
</dbReference>
<gene>
    <name evidence="2" type="ORF">FNV43_RR24014</name>
</gene>
<organism evidence="2 3">
    <name type="scientific">Rhamnella rubrinervis</name>
    <dbReference type="NCBI Taxonomy" id="2594499"/>
    <lineage>
        <taxon>Eukaryota</taxon>
        <taxon>Viridiplantae</taxon>
        <taxon>Streptophyta</taxon>
        <taxon>Embryophyta</taxon>
        <taxon>Tracheophyta</taxon>
        <taxon>Spermatophyta</taxon>
        <taxon>Magnoliopsida</taxon>
        <taxon>eudicotyledons</taxon>
        <taxon>Gunneridae</taxon>
        <taxon>Pentapetalae</taxon>
        <taxon>rosids</taxon>
        <taxon>fabids</taxon>
        <taxon>Rosales</taxon>
        <taxon>Rhamnaceae</taxon>
        <taxon>rhamnoid group</taxon>
        <taxon>Rhamneae</taxon>
        <taxon>Rhamnella</taxon>
    </lineage>
</organism>
<sequence>METLNFLKFWKPNTSIPSPVAEADCEVDDEEDSFFDLELTAPDYDSTGNNNTSKNNDYPDEKTTENAKGIGFKEERAKCSDKTAGDGELFCPKPELLLSPADPISKRKILPVEPISKPQSPIALLKSAPRFRVSMFKKPKSTVTQKTEKTGEAEPYNIFMGTQKQQRQQGKLFAVKFNVEEAHNLSTLNRESSMRYNGSKPQNQSSHDSKAERKDVLQKYLKLIKPLYVKASKRYSDKMKFPSDLSVASPASSPVPAAPICSPKEKQANIPAGIRNVCKHLGKSKSASASAVSATVPQTNRRDDSLLQQHDGIQSAILHCKRSFNSSRDSSSLSRSTSDSSSMKSCLSDSSLLSHFISESTQDKSARSSIEDICGVGI</sequence>
<evidence type="ECO:0000313" key="3">
    <source>
        <dbReference type="Proteomes" id="UP000796880"/>
    </source>
</evidence>
<evidence type="ECO:0000313" key="2">
    <source>
        <dbReference type="EMBL" id="KAF3432912.1"/>
    </source>
</evidence>
<feature type="compositionally biased region" description="Polar residues" evidence="1">
    <location>
        <begin position="186"/>
        <end position="206"/>
    </location>
</feature>
<protein>
    <recommendedName>
        <fullName evidence="4">Membrane-associated kinase regulator 5</fullName>
    </recommendedName>
</protein>
<feature type="region of interest" description="Disordered" evidence="1">
    <location>
        <begin position="325"/>
        <end position="345"/>
    </location>
</feature>
<proteinExistence type="predicted"/>
<dbReference type="PANTHER" id="PTHR33929:SF4">
    <property type="entry name" value="MEMBRANE-ASSOCIATED KINASE REGULATOR 5"/>
    <property type="match status" value="1"/>
</dbReference>
<name>A0A8K0GKT3_9ROSA</name>
<feature type="compositionally biased region" description="Polar residues" evidence="1">
    <location>
        <begin position="46"/>
        <end position="56"/>
    </location>
</feature>
<keyword evidence="3" id="KW-1185">Reference proteome</keyword>
<feature type="compositionally biased region" description="Basic and acidic residues" evidence="1">
    <location>
        <begin position="57"/>
        <end position="69"/>
    </location>
</feature>
<dbReference type="GO" id="GO:0005886">
    <property type="term" value="C:plasma membrane"/>
    <property type="evidence" value="ECO:0007669"/>
    <property type="project" value="InterPro"/>
</dbReference>
<dbReference type="Proteomes" id="UP000796880">
    <property type="component" value="Unassembled WGS sequence"/>
</dbReference>
<reference evidence="2" key="1">
    <citation type="submission" date="2020-03" db="EMBL/GenBank/DDBJ databases">
        <title>A high-quality chromosome-level genome assembly of a woody plant with both climbing and erect habits, Rhamnella rubrinervis.</title>
        <authorList>
            <person name="Lu Z."/>
            <person name="Yang Y."/>
            <person name="Zhu X."/>
            <person name="Sun Y."/>
        </authorList>
    </citation>
    <scope>NUCLEOTIDE SEQUENCE</scope>
    <source>
        <strain evidence="2">BYM</strain>
        <tissue evidence="2">Leaf</tissue>
    </source>
</reference>
<dbReference type="OrthoDB" id="689803at2759"/>
<feature type="region of interest" description="Disordered" evidence="1">
    <location>
        <begin position="186"/>
        <end position="213"/>
    </location>
</feature>
<dbReference type="AlphaFoldDB" id="A0A8K0GKT3"/>
<comment type="caution">
    <text evidence="2">The sequence shown here is derived from an EMBL/GenBank/DDBJ whole genome shotgun (WGS) entry which is preliminary data.</text>
</comment>
<evidence type="ECO:0008006" key="4">
    <source>
        <dbReference type="Google" id="ProtNLM"/>
    </source>
</evidence>
<evidence type="ECO:0000256" key="1">
    <source>
        <dbReference type="SAM" id="MobiDB-lite"/>
    </source>
</evidence>
<dbReference type="PANTHER" id="PTHR33929">
    <property type="entry name" value="MEMBRANE-ASSOCIATED KINASE REGULATOR 2-RELATED"/>
    <property type="match status" value="1"/>
</dbReference>
<feature type="region of interest" description="Disordered" evidence="1">
    <location>
        <begin position="40"/>
        <end position="69"/>
    </location>
</feature>